<protein>
    <recommendedName>
        <fullName evidence="7">30S ribosomal protein S6</fullName>
    </recommendedName>
</protein>
<dbReference type="OMA" id="YCLISAN"/>
<dbReference type="PhylomeDB" id="A0A068TR16"/>
<feature type="compositionally biased region" description="Basic and acidic residues" evidence="4">
    <location>
        <begin position="63"/>
        <end position="74"/>
    </location>
</feature>
<dbReference type="GO" id="GO:0010468">
    <property type="term" value="P:regulation of gene expression"/>
    <property type="evidence" value="ECO:0007669"/>
    <property type="project" value="EnsemblPlants"/>
</dbReference>
<evidence type="ECO:0000313" key="6">
    <source>
        <dbReference type="Proteomes" id="UP000295252"/>
    </source>
</evidence>
<dbReference type="Proteomes" id="UP000295252">
    <property type="component" value="Chromosome V"/>
</dbReference>
<keyword evidence="3" id="KW-0694">RNA-binding</keyword>
<dbReference type="GO" id="GO:0015935">
    <property type="term" value="C:small ribosomal subunit"/>
    <property type="evidence" value="ECO:0007669"/>
    <property type="project" value="TreeGrafter"/>
</dbReference>
<dbReference type="EMBL" id="HG739087">
    <property type="protein sequence ID" value="CDO98735.1"/>
    <property type="molecule type" value="Genomic_DNA"/>
</dbReference>
<dbReference type="GO" id="GO:0006412">
    <property type="term" value="P:translation"/>
    <property type="evidence" value="ECO:0007669"/>
    <property type="project" value="InterPro"/>
</dbReference>
<evidence type="ECO:0000256" key="1">
    <source>
        <dbReference type="ARBA" id="ARBA00009512"/>
    </source>
</evidence>
<dbReference type="GO" id="GO:0010082">
    <property type="term" value="P:regulation of root meristem growth"/>
    <property type="evidence" value="ECO:0007669"/>
    <property type="project" value="EnsemblPlants"/>
</dbReference>
<keyword evidence="2" id="KW-0699">rRNA-binding</keyword>
<dbReference type="GO" id="GO:0080022">
    <property type="term" value="P:primary root development"/>
    <property type="evidence" value="ECO:0007669"/>
    <property type="project" value="EnsemblPlants"/>
</dbReference>
<dbReference type="GO" id="GO:0070181">
    <property type="term" value="F:small ribosomal subunit rRNA binding"/>
    <property type="evidence" value="ECO:0007669"/>
    <property type="project" value="TreeGrafter"/>
</dbReference>
<dbReference type="HAMAP" id="MF_00360">
    <property type="entry name" value="Ribosomal_bS6"/>
    <property type="match status" value="1"/>
</dbReference>
<dbReference type="GO" id="GO:0006364">
    <property type="term" value="P:rRNA processing"/>
    <property type="evidence" value="ECO:0007669"/>
    <property type="project" value="EnsemblPlants"/>
</dbReference>
<dbReference type="SUPFAM" id="SSF54995">
    <property type="entry name" value="Ribosomal protein S6"/>
    <property type="match status" value="1"/>
</dbReference>
<evidence type="ECO:0000256" key="3">
    <source>
        <dbReference type="ARBA" id="ARBA00022884"/>
    </source>
</evidence>
<dbReference type="GO" id="GO:2000023">
    <property type="term" value="P:regulation of lateral root development"/>
    <property type="evidence" value="ECO:0007669"/>
    <property type="project" value="EnsemblPlants"/>
</dbReference>
<dbReference type="OrthoDB" id="669828at2759"/>
<gene>
    <name evidence="5" type="ORF">GSCOC_T00025637001</name>
</gene>
<keyword evidence="6" id="KW-1185">Reference proteome</keyword>
<proteinExistence type="inferred from homology"/>
<organism evidence="5 6">
    <name type="scientific">Coffea canephora</name>
    <name type="common">Robusta coffee</name>
    <dbReference type="NCBI Taxonomy" id="49390"/>
    <lineage>
        <taxon>Eukaryota</taxon>
        <taxon>Viridiplantae</taxon>
        <taxon>Streptophyta</taxon>
        <taxon>Embryophyta</taxon>
        <taxon>Tracheophyta</taxon>
        <taxon>Spermatophyta</taxon>
        <taxon>Magnoliopsida</taxon>
        <taxon>eudicotyledons</taxon>
        <taxon>Gunneridae</taxon>
        <taxon>Pentapetalae</taxon>
        <taxon>asterids</taxon>
        <taxon>lamiids</taxon>
        <taxon>Gentianales</taxon>
        <taxon>Rubiaceae</taxon>
        <taxon>Ixoroideae</taxon>
        <taxon>Gardenieae complex</taxon>
        <taxon>Bertiereae - Coffeeae clade</taxon>
        <taxon>Coffeeae</taxon>
        <taxon>Coffea</taxon>
    </lineage>
</organism>
<dbReference type="Gramene" id="CDO98735">
    <property type="protein sequence ID" value="CDO98735"/>
    <property type="gene ID" value="GSCOC_T00025637001"/>
</dbReference>
<dbReference type="PANTHER" id="PTHR21011:SF1">
    <property type="entry name" value="SMALL RIBOSOMAL SUBUNIT PROTEIN BS6M"/>
    <property type="match status" value="1"/>
</dbReference>
<dbReference type="FunFam" id="3.30.70.60:FF:000002">
    <property type="entry name" value="30S ribosomal protein S6"/>
    <property type="match status" value="1"/>
</dbReference>
<comment type="similarity">
    <text evidence="1">Belongs to the bacterial ribosomal protein bS6 family.</text>
</comment>
<dbReference type="InParanoid" id="A0A068TR16"/>
<dbReference type="GO" id="GO:2001279">
    <property type="term" value="P:regulation of unsaturated fatty acid biosynthetic process"/>
    <property type="evidence" value="ECO:0007669"/>
    <property type="project" value="EnsemblPlants"/>
</dbReference>
<evidence type="ECO:0000256" key="4">
    <source>
        <dbReference type="SAM" id="MobiDB-lite"/>
    </source>
</evidence>
<dbReference type="AlphaFoldDB" id="A0A068TR16"/>
<dbReference type="InterPro" id="IPR014717">
    <property type="entry name" value="Transl_elong_EF1B/ribsomal_bS6"/>
</dbReference>
<sequence length="313" mass="36121">MDSLLLNSSPDVVERMISVCKSNGFTQTRNYCLISANGHPSFWPLSSQCKPSPRLRTSAVVAAKRDPSKKKSDSHSFIPRPDEASGPFPEAVLLKERKIEEDGRLVPEFADAEEKELFEALSLELESDLDVERMRHYEVVYLIHEDRKDEVESVNIKVQEFIKENKGRIWRFSDWGMRRLAYKIQKAKNAHYILMNFELEAKLINDFKSMLDKDERVIRHLVMKRDKAETEDCPPPPEFHTLRSGMDDDDWGDTEYDDEEDGGDNFLEEDEIDVSSFRDTTEGIIYVDEEAGGRESNAHSTGKRKQKAEKVVR</sequence>
<feature type="compositionally biased region" description="Acidic residues" evidence="4">
    <location>
        <begin position="247"/>
        <end position="265"/>
    </location>
</feature>
<evidence type="ECO:0000313" key="5">
    <source>
        <dbReference type="EMBL" id="CDO98735.1"/>
    </source>
</evidence>
<dbReference type="PANTHER" id="PTHR21011">
    <property type="entry name" value="MITOCHONDRIAL 28S RIBOSOMAL PROTEIN S6"/>
    <property type="match status" value="1"/>
</dbReference>
<feature type="region of interest" description="Disordered" evidence="4">
    <location>
        <begin position="228"/>
        <end position="265"/>
    </location>
</feature>
<dbReference type="Pfam" id="PF01250">
    <property type="entry name" value="Ribosomal_S6"/>
    <property type="match status" value="1"/>
</dbReference>
<dbReference type="GO" id="GO:0003735">
    <property type="term" value="F:structural constituent of ribosome"/>
    <property type="evidence" value="ECO:0007669"/>
    <property type="project" value="InterPro"/>
</dbReference>
<accession>A0A068TR16</accession>
<dbReference type="GO" id="GO:0008380">
    <property type="term" value="P:RNA splicing"/>
    <property type="evidence" value="ECO:0007669"/>
    <property type="project" value="EnsemblPlants"/>
</dbReference>
<dbReference type="InterPro" id="IPR035980">
    <property type="entry name" value="Ribosomal_bS6_sf"/>
</dbReference>
<dbReference type="FunCoup" id="A0A068TR16">
    <property type="interactions" value="788"/>
</dbReference>
<dbReference type="GO" id="GO:0010071">
    <property type="term" value="P:root meristem specification"/>
    <property type="evidence" value="ECO:0007669"/>
    <property type="project" value="EnsemblPlants"/>
</dbReference>
<feature type="region of interest" description="Disordered" evidence="4">
    <location>
        <begin position="289"/>
        <end position="313"/>
    </location>
</feature>
<dbReference type="GO" id="GO:0042794">
    <property type="term" value="P:plastid rRNA transcription"/>
    <property type="evidence" value="ECO:0007669"/>
    <property type="project" value="EnsemblPlants"/>
</dbReference>
<name>A0A068TR16_COFCA</name>
<dbReference type="GO" id="GO:0010109">
    <property type="term" value="P:regulation of photosynthesis"/>
    <property type="evidence" value="ECO:0007669"/>
    <property type="project" value="EnsemblPlants"/>
</dbReference>
<dbReference type="CDD" id="cd00473">
    <property type="entry name" value="bS6"/>
    <property type="match status" value="1"/>
</dbReference>
<evidence type="ECO:0008006" key="7">
    <source>
        <dbReference type="Google" id="ProtNLM"/>
    </source>
</evidence>
<dbReference type="STRING" id="49390.A0A068TR16"/>
<dbReference type="NCBIfam" id="TIGR00166">
    <property type="entry name" value="S6"/>
    <property type="match status" value="1"/>
</dbReference>
<reference evidence="6" key="1">
    <citation type="journal article" date="2014" name="Science">
        <title>The coffee genome provides insight into the convergent evolution of caffeine biosynthesis.</title>
        <authorList>
            <person name="Denoeud F."/>
            <person name="Carretero-Paulet L."/>
            <person name="Dereeper A."/>
            <person name="Droc G."/>
            <person name="Guyot R."/>
            <person name="Pietrella M."/>
            <person name="Zheng C."/>
            <person name="Alberti A."/>
            <person name="Anthony F."/>
            <person name="Aprea G."/>
            <person name="Aury J.M."/>
            <person name="Bento P."/>
            <person name="Bernard M."/>
            <person name="Bocs S."/>
            <person name="Campa C."/>
            <person name="Cenci A."/>
            <person name="Combes M.C."/>
            <person name="Crouzillat D."/>
            <person name="Da Silva C."/>
            <person name="Daddiego L."/>
            <person name="De Bellis F."/>
            <person name="Dussert S."/>
            <person name="Garsmeur O."/>
            <person name="Gayraud T."/>
            <person name="Guignon V."/>
            <person name="Jahn K."/>
            <person name="Jamilloux V."/>
            <person name="Joet T."/>
            <person name="Labadie K."/>
            <person name="Lan T."/>
            <person name="Leclercq J."/>
            <person name="Lepelley M."/>
            <person name="Leroy T."/>
            <person name="Li L.T."/>
            <person name="Librado P."/>
            <person name="Lopez L."/>
            <person name="Munoz A."/>
            <person name="Noel B."/>
            <person name="Pallavicini A."/>
            <person name="Perrotta G."/>
            <person name="Poncet V."/>
            <person name="Pot D."/>
            <person name="Priyono X."/>
            <person name="Rigoreau M."/>
            <person name="Rouard M."/>
            <person name="Rozas J."/>
            <person name="Tranchant-Dubreuil C."/>
            <person name="VanBuren R."/>
            <person name="Zhang Q."/>
            <person name="Andrade A.C."/>
            <person name="Argout X."/>
            <person name="Bertrand B."/>
            <person name="de Kochko A."/>
            <person name="Graziosi G."/>
            <person name="Henry R.J."/>
            <person name="Jayarama X."/>
            <person name="Ming R."/>
            <person name="Nagai C."/>
            <person name="Rounsley S."/>
            <person name="Sankoff D."/>
            <person name="Giuliano G."/>
            <person name="Albert V.A."/>
            <person name="Wincker P."/>
            <person name="Lashermes P."/>
        </authorList>
    </citation>
    <scope>NUCLEOTIDE SEQUENCE [LARGE SCALE GENOMIC DNA]</scope>
    <source>
        <strain evidence="6">cv. DH200-94</strain>
    </source>
</reference>
<dbReference type="InterPro" id="IPR020814">
    <property type="entry name" value="Ribosomal_S6_plastid/chlpt"/>
</dbReference>
<evidence type="ECO:0000256" key="2">
    <source>
        <dbReference type="ARBA" id="ARBA00022730"/>
    </source>
</evidence>
<dbReference type="Gene3D" id="3.30.70.60">
    <property type="match status" value="1"/>
</dbReference>
<dbReference type="InterPro" id="IPR000529">
    <property type="entry name" value="Ribosomal_bS6"/>
</dbReference>
<dbReference type="GO" id="GO:0009507">
    <property type="term" value="C:chloroplast"/>
    <property type="evidence" value="ECO:0007669"/>
    <property type="project" value="EnsemblPlants"/>
</dbReference>
<feature type="region of interest" description="Disordered" evidence="4">
    <location>
        <begin position="63"/>
        <end position="87"/>
    </location>
</feature>
<dbReference type="GO" id="GO:0051644">
    <property type="term" value="P:plastid localization"/>
    <property type="evidence" value="ECO:0007669"/>
    <property type="project" value="EnsemblPlants"/>
</dbReference>